<evidence type="ECO:0000259" key="1">
    <source>
        <dbReference type="Pfam" id="PF09588"/>
    </source>
</evidence>
<gene>
    <name evidence="2" type="ORF">ADEAN_000374200</name>
</gene>
<protein>
    <submittedName>
        <fullName evidence="2">YqaJ-like viral recombinase domain containing protein, putative</fullName>
    </submittedName>
</protein>
<dbReference type="Gene3D" id="3.90.320.10">
    <property type="match status" value="1"/>
</dbReference>
<proteinExistence type="predicted"/>
<sequence>MAQQPAKLDWKKRVDFGLSASQFGMALGFCGKISDYVHYLRNVVGTEMEFTGNACTAHGIRTEPKSRALYELITGCKVHDGSFFLSQDGFLGCSPDGRIFYDVSEPLIVGSSTAGRGSATDLLSESNDSLADSQQRTCVSLPFSIKRSRSGNFSDTSSVTVRHQKVRLLEIKSSV</sequence>
<dbReference type="Proteomes" id="UP000515908">
    <property type="component" value="Chromosome 06"/>
</dbReference>
<dbReference type="SUPFAM" id="SSF52980">
    <property type="entry name" value="Restriction endonuclease-like"/>
    <property type="match status" value="1"/>
</dbReference>
<dbReference type="GO" id="GO:0006281">
    <property type="term" value="P:DNA repair"/>
    <property type="evidence" value="ECO:0007669"/>
    <property type="project" value="UniProtKB-ARBA"/>
</dbReference>
<dbReference type="AlphaFoldDB" id="A0A7G2CB29"/>
<name>A0A7G2CB29_9TRYP</name>
<dbReference type="InterPro" id="IPR011335">
    <property type="entry name" value="Restrct_endonuc-II-like"/>
</dbReference>
<evidence type="ECO:0000313" key="3">
    <source>
        <dbReference type="Proteomes" id="UP000515908"/>
    </source>
</evidence>
<accession>A0A7G2CB29</accession>
<feature type="domain" description="YqaJ viral recombinase" evidence="1">
    <location>
        <begin position="9"/>
        <end position="173"/>
    </location>
</feature>
<dbReference type="Pfam" id="PF09588">
    <property type="entry name" value="YqaJ"/>
    <property type="match status" value="1"/>
</dbReference>
<dbReference type="InterPro" id="IPR019080">
    <property type="entry name" value="YqaJ_viral_recombinase"/>
</dbReference>
<dbReference type="EMBL" id="LR877150">
    <property type="protein sequence ID" value="CAD2216281.1"/>
    <property type="molecule type" value="Genomic_DNA"/>
</dbReference>
<reference evidence="2 3" key="1">
    <citation type="submission" date="2020-08" db="EMBL/GenBank/DDBJ databases">
        <authorList>
            <person name="Newling K."/>
            <person name="Davey J."/>
            <person name="Forrester S."/>
        </authorList>
    </citation>
    <scope>NUCLEOTIDE SEQUENCE [LARGE SCALE GENOMIC DNA]</scope>
    <source>
        <strain evidence="3">Crithidia deanei Carvalho (ATCC PRA-265)</strain>
    </source>
</reference>
<dbReference type="InterPro" id="IPR011604">
    <property type="entry name" value="PDDEXK-like_dom_sf"/>
</dbReference>
<dbReference type="PANTHER" id="PTHR46609">
    <property type="entry name" value="EXONUCLEASE, PHAGE-TYPE/RECB, C-TERMINAL DOMAIN-CONTAINING PROTEIN"/>
    <property type="match status" value="1"/>
</dbReference>
<dbReference type="VEuPathDB" id="TriTrypDB:ADEAN_000374200"/>
<dbReference type="InterPro" id="IPR051703">
    <property type="entry name" value="NF-kappa-B_Signaling_Reg"/>
</dbReference>
<organism evidence="2 3">
    <name type="scientific">Angomonas deanei</name>
    <dbReference type="NCBI Taxonomy" id="59799"/>
    <lineage>
        <taxon>Eukaryota</taxon>
        <taxon>Discoba</taxon>
        <taxon>Euglenozoa</taxon>
        <taxon>Kinetoplastea</taxon>
        <taxon>Metakinetoplastina</taxon>
        <taxon>Trypanosomatida</taxon>
        <taxon>Trypanosomatidae</taxon>
        <taxon>Strigomonadinae</taxon>
        <taxon>Angomonas</taxon>
    </lineage>
</organism>
<evidence type="ECO:0000313" key="2">
    <source>
        <dbReference type="EMBL" id="CAD2216281.1"/>
    </source>
</evidence>
<dbReference type="PANTHER" id="PTHR46609:SF6">
    <property type="entry name" value="EXONUCLEASE, PHAGE-TYPE_RECB, C-TERMINAL DOMAIN-CONTAINING PROTEIN-RELATED"/>
    <property type="match status" value="1"/>
</dbReference>
<keyword evidence="3" id="KW-1185">Reference proteome</keyword>